<dbReference type="EMBL" id="CP136892">
    <property type="protein sequence ID" value="WOL00390.1"/>
    <property type="molecule type" value="Genomic_DNA"/>
</dbReference>
<keyword evidence="8 13" id="KW-0812">Transmembrane</keyword>
<evidence type="ECO:0000256" key="1">
    <source>
        <dbReference type="ARBA" id="ARBA00004123"/>
    </source>
</evidence>
<keyword evidence="15" id="KW-1185">Reference proteome</keyword>
<proteinExistence type="inferred from homology"/>
<dbReference type="PANTHER" id="PTHR36023:SF3">
    <property type="entry name" value="ARGOS-LIKE PROTEIN"/>
    <property type="match status" value="1"/>
</dbReference>
<keyword evidence="7" id="KW-0963">Cytoplasm</keyword>
<keyword evidence="9" id="KW-0256">Endoplasmic reticulum</keyword>
<dbReference type="Proteomes" id="UP001327560">
    <property type="component" value="Chromosome 3"/>
</dbReference>
<evidence type="ECO:0000256" key="8">
    <source>
        <dbReference type="ARBA" id="ARBA00022692"/>
    </source>
</evidence>
<sequence>MHFEILSSQAGVPSNQIGSRAHWGGSMEGRTRRNATNVDCMRALQDESEHRSSHPSAHFSLELFLLLLFFTASLLILPLVLPPLPPPPSMLLLLPIALLAVLLLLAFMPSDIRKITTSYL</sequence>
<evidence type="ECO:0008006" key="16">
    <source>
        <dbReference type="Google" id="ProtNLM"/>
    </source>
</evidence>
<dbReference type="GO" id="GO:0005783">
    <property type="term" value="C:endoplasmic reticulum"/>
    <property type="evidence" value="ECO:0007669"/>
    <property type="project" value="UniProtKB-SubCell"/>
</dbReference>
<reference evidence="14 15" key="1">
    <citation type="submission" date="2023-10" db="EMBL/GenBank/DDBJ databases">
        <title>Chromosome-scale genome assembly provides insights into flower coloration mechanisms of Canna indica.</title>
        <authorList>
            <person name="Li C."/>
        </authorList>
    </citation>
    <scope>NUCLEOTIDE SEQUENCE [LARGE SCALE GENOMIC DNA]</scope>
    <source>
        <tissue evidence="14">Flower</tissue>
    </source>
</reference>
<evidence type="ECO:0000256" key="4">
    <source>
        <dbReference type="ARBA" id="ARBA00004496"/>
    </source>
</evidence>
<evidence type="ECO:0000256" key="9">
    <source>
        <dbReference type="ARBA" id="ARBA00022824"/>
    </source>
</evidence>
<keyword evidence="10 13" id="KW-1133">Transmembrane helix</keyword>
<evidence type="ECO:0000256" key="13">
    <source>
        <dbReference type="SAM" id="Phobius"/>
    </source>
</evidence>
<keyword evidence="6" id="KW-0217">Developmental protein</keyword>
<evidence type="ECO:0000256" key="11">
    <source>
        <dbReference type="ARBA" id="ARBA00023136"/>
    </source>
</evidence>
<dbReference type="GO" id="GO:0009725">
    <property type="term" value="P:response to hormone"/>
    <property type="evidence" value="ECO:0007669"/>
    <property type="project" value="UniProtKB-ARBA"/>
</dbReference>
<feature type="transmembrane region" description="Helical" evidence="13">
    <location>
        <begin position="90"/>
        <end position="108"/>
    </location>
</feature>
<protein>
    <recommendedName>
        <fullName evidence="16">ARGOS-like protein</fullName>
    </recommendedName>
</protein>
<accession>A0AAQ3Q9B2</accession>
<gene>
    <name evidence="14" type="ORF">Cni_G09103</name>
</gene>
<evidence type="ECO:0000256" key="12">
    <source>
        <dbReference type="ARBA" id="ARBA00023242"/>
    </source>
</evidence>
<organism evidence="14 15">
    <name type="scientific">Canna indica</name>
    <name type="common">Indian-shot</name>
    <dbReference type="NCBI Taxonomy" id="4628"/>
    <lineage>
        <taxon>Eukaryota</taxon>
        <taxon>Viridiplantae</taxon>
        <taxon>Streptophyta</taxon>
        <taxon>Embryophyta</taxon>
        <taxon>Tracheophyta</taxon>
        <taxon>Spermatophyta</taxon>
        <taxon>Magnoliopsida</taxon>
        <taxon>Liliopsida</taxon>
        <taxon>Zingiberales</taxon>
        <taxon>Cannaceae</taxon>
        <taxon>Canna</taxon>
    </lineage>
</organism>
<keyword evidence="12" id="KW-0539">Nucleus</keyword>
<dbReference type="GO" id="GO:0046622">
    <property type="term" value="P:positive regulation of organ growth"/>
    <property type="evidence" value="ECO:0007669"/>
    <property type="project" value="InterPro"/>
</dbReference>
<evidence type="ECO:0000256" key="5">
    <source>
        <dbReference type="ARBA" id="ARBA00006891"/>
    </source>
</evidence>
<keyword evidence="11 13" id="KW-0472">Membrane</keyword>
<comment type="similarity">
    <text evidence="5">Belongs to the plant organ size related (OSR) protein family.</text>
</comment>
<dbReference type="InterPro" id="IPR037468">
    <property type="entry name" value="ARGOS/ARL/OSR1"/>
</dbReference>
<feature type="transmembrane region" description="Helical" evidence="13">
    <location>
        <begin position="63"/>
        <end position="84"/>
    </location>
</feature>
<dbReference type="GO" id="GO:0016020">
    <property type="term" value="C:membrane"/>
    <property type="evidence" value="ECO:0007669"/>
    <property type="project" value="UniProtKB-SubCell"/>
</dbReference>
<dbReference type="GO" id="GO:0005634">
    <property type="term" value="C:nucleus"/>
    <property type="evidence" value="ECO:0007669"/>
    <property type="project" value="UniProtKB-SubCell"/>
</dbReference>
<evidence type="ECO:0000256" key="6">
    <source>
        <dbReference type="ARBA" id="ARBA00022473"/>
    </source>
</evidence>
<evidence type="ECO:0000256" key="2">
    <source>
        <dbReference type="ARBA" id="ARBA00004141"/>
    </source>
</evidence>
<evidence type="ECO:0000313" key="15">
    <source>
        <dbReference type="Proteomes" id="UP001327560"/>
    </source>
</evidence>
<evidence type="ECO:0000256" key="3">
    <source>
        <dbReference type="ARBA" id="ARBA00004240"/>
    </source>
</evidence>
<comment type="subcellular location">
    <subcellularLocation>
        <location evidence="4">Cytoplasm</location>
    </subcellularLocation>
    <subcellularLocation>
        <location evidence="3">Endoplasmic reticulum</location>
    </subcellularLocation>
    <subcellularLocation>
        <location evidence="2">Membrane</location>
        <topology evidence="2">Multi-pass membrane protein</topology>
    </subcellularLocation>
    <subcellularLocation>
        <location evidence="1">Nucleus</location>
    </subcellularLocation>
</comment>
<evidence type="ECO:0000256" key="10">
    <source>
        <dbReference type="ARBA" id="ARBA00022989"/>
    </source>
</evidence>
<name>A0AAQ3Q9B2_9LILI</name>
<evidence type="ECO:0000256" key="7">
    <source>
        <dbReference type="ARBA" id="ARBA00022490"/>
    </source>
</evidence>
<dbReference type="PANTHER" id="PTHR36023">
    <property type="entry name" value="ARGOS-LIKE PROTEIN"/>
    <property type="match status" value="1"/>
</dbReference>
<dbReference type="AlphaFoldDB" id="A0AAQ3Q9B2"/>
<evidence type="ECO:0000313" key="14">
    <source>
        <dbReference type="EMBL" id="WOL00390.1"/>
    </source>
</evidence>